<evidence type="ECO:0000313" key="1">
    <source>
        <dbReference type="EMBL" id="CAG8838484.1"/>
    </source>
</evidence>
<feature type="non-terminal residue" evidence="1">
    <location>
        <position position="140"/>
    </location>
</feature>
<protein>
    <submittedName>
        <fullName evidence="1">13339_t:CDS:1</fullName>
    </submittedName>
</protein>
<gene>
    <name evidence="1" type="ORF">RPERSI_LOCUS30685</name>
</gene>
<accession>A0ACA9SHD1</accession>
<dbReference type="Proteomes" id="UP000789920">
    <property type="component" value="Unassembled WGS sequence"/>
</dbReference>
<keyword evidence="2" id="KW-1185">Reference proteome</keyword>
<reference evidence="1" key="1">
    <citation type="submission" date="2021-06" db="EMBL/GenBank/DDBJ databases">
        <authorList>
            <person name="Kallberg Y."/>
            <person name="Tangrot J."/>
            <person name="Rosling A."/>
        </authorList>
    </citation>
    <scope>NUCLEOTIDE SEQUENCE</scope>
    <source>
        <strain evidence="1">MA461A</strain>
    </source>
</reference>
<feature type="non-terminal residue" evidence="1">
    <location>
        <position position="1"/>
    </location>
</feature>
<name>A0ACA9SHD1_9GLOM</name>
<organism evidence="1 2">
    <name type="scientific">Racocetra persica</name>
    <dbReference type="NCBI Taxonomy" id="160502"/>
    <lineage>
        <taxon>Eukaryota</taxon>
        <taxon>Fungi</taxon>
        <taxon>Fungi incertae sedis</taxon>
        <taxon>Mucoromycota</taxon>
        <taxon>Glomeromycotina</taxon>
        <taxon>Glomeromycetes</taxon>
        <taxon>Diversisporales</taxon>
        <taxon>Gigasporaceae</taxon>
        <taxon>Racocetra</taxon>
    </lineage>
</organism>
<comment type="caution">
    <text evidence="1">The sequence shown here is derived from an EMBL/GenBank/DDBJ whole genome shotgun (WGS) entry which is preliminary data.</text>
</comment>
<sequence>PTAIFYLSIKRIYVIEKEVYDIYFGEYSTGNDDVTFFGTEIDVRPILILVKIIDAFVVNNIPLKDVNNTSDRDEYKKIDKYLEENLESEKKQEKEMVYYRASVIFSTISQKNEKERSFFENQLNKAINNRKKENVNLEKI</sequence>
<evidence type="ECO:0000313" key="2">
    <source>
        <dbReference type="Proteomes" id="UP000789920"/>
    </source>
</evidence>
<dbReference type="EMBL" id="CAJVQC010120697">
    <property type="protein sequence ID" value="CAG8838484.1"/>
    <property type="molecule type" value="Genomic_DNA"/>
</dbReference>
<proteinExistence type="predicted"/>